<reference evidence="2 3" key="1">
    <citation type="submission" date="2017-05" db="EMBL/GenBank/DDBJ databases">
        <authorList>
            <person name="Varghese N."/>
            <person name="Submissions S."/>
        </authorList>
    </citation>
    <scope>NUCLEOTIDE SEQUENCE [LARGE SCALE GENOMIC DNA]</scope>
    <source>
        <strain evidence="2 3">DSM 29734</strain>
    </source>
</reference>
<dbReference type="Proteomes" id="UP001157961">
    <property type="component" value="Unassembled WGS sequence"/>
</dbReference>
<name>A0ABY1NTQ8_9RHOB</name>
<keyword evidence="3" id="KW-1185">Reference proteome</keyword>
<dbReference type="InterPro" id="IPR019613">
    <property type="entry name" value="DUF4198"/>
</dbReference>
<sequence>MRPRKGHSSSATGCTLDLFATLGNQLQSPQSHKVMRRGRRDVIRIQVVKKLVLAATAALILPVMAQAHFLLEYTEDTMIARPGDVPVKLVFWHPHDAGHVMTLEKPEEFYVIHNGKKTDLMDTLKETTFDGPDNTAKAFMGSVPVKRSGDYVLVTVPAPYYEESEDIYIQQITKTYLNRNELPTDWDQPQGLPTEILPLNKPYNVIAGGTFTGRVLSEGQPVTGAEIEIEYMAAEPDLSGTGAKAKTASPLPGGALVAISDDNGYFTFGVPKAGLWGFAALGVGPKVEHDGKELSQDAVIWIRAWDLE</sequence>
<keyword evidence="1" id="KW-0812">Transmembrane</keyword>
<keyword evidence="1" id="KW-1133">Transmembrane helix</keyword>
<proteinExistence type="predicted"/>
<gene>
    <name evidence="2" type="ORF">SAMN06265373_10383</name>
</gene>
<evidence type="ECO:0000256" key="1">
    <source>
        <dbReference type="SAM" id="Phobius"/>
    </source>
</evidence>
<keyword evidence="1" id="KW-0472">Membrane</keyword>
<evidence type="ECO:0000313" key="2">
    <source>
        <dbReference type="EMBL" id="SMP16781.1"/>
    </source>
</evidence>
<dbReference type="EMBL" id="FXTY01000003">
    <property type="protein sequence ID" value="SMP16781.1"/>
    <property type="molecule type" value="Genomic_DNA"/>
</dbReference>
<evidence type="ECO:0000313" key="3">
    <source>
        <dbReference type="Proteomes" id="UP001157961"/>
    </source>
</evidence>
<organism evidence="2 3">
    <name type="scientific">Shimia sagamensis</name>
    <dbReference type="NCBI Taxonomy" id="1566352"/>
    <lineage>
        <taxon>Bacteria</taxon>
        <taxon>Pseudomonadati</taxon>
        <taxon>Pseudomonadota</taxon>
        <taxon>Alphaproteobacteria</taxon>
        <taxon>Rhodobacterales</taxon>
        <taxon>Roseobacteraceae</taxon>
    </lineage>
</organism>
<accession>A0ABY1NTQ8</accession>
<dbReference type="Pfam" id="PF10670">
    <property type="entry name" value="DUF4198"/>
    <property type="match status" value="1"/>
</dbReference>
<feature type="transmembrane region" description="Helical" evidence="1">
    <location>
        <begin position="51"/>
        <end position="71"/>
    </location>
</feature>
<comment type="caution">
    <text evidence="2">The sequence shown here is derived from an EMBL/GenBank/DDBJ whole genome shotgun (WGS) entry which is preliminary data.</text>
</comment>
<protein>
    <submittedName>
        <fullName evidence="2">Cobalt/nickel transport protein</fullName>
    </submittedName>
</protein>